<dbReference type="InterPro" id="IPR000866">
    <property type="entry name" value="AhpC/TSA"/>
</dbReference>
<evidence type="ECO:0000256" key="11">
    <source>
        <dbReference type="ARBA" id="ARBA00042639"/>
    </source>
</evidence>
<dbReference type="HOGENOM" id="CLU_042529_14_1_5"/>
<dbReference type="PANTHER" id="PTHR42801:SF4">
    <property type="entry name" value="AHPC_TSA FAMILY PROTEIN"/>
    <property type="match status" value="1"/>
</dbReference>
<sequence length="160" mass="17588">MLQEGDVAPAFALPTDGGETFDLQDVRGRSVVVYFYPRDDTPGCTLEAQEFTALAKDFARARAVVVGVSPDNPACHARFKTKHGLDLYLASDEEKTVVTAYGVWVEKSMYGRKYMGVERATFLISPEGRIAHIWRKVKPRGHAAEVLALIKCGKPGTSAR</sequence>
<dbReference type="PANTHER" id="PTHR42801">
    <property type="entry name" value="THIOREDOXIN-DEPENDENT PEROXIDE REDUCTASE"/>
    <property type="match status" value="1"/>
</dbReference>
<evidence type="ECO:0000259" key="14">
    <source>
        <dbReference type="PROSITE" id="PS51352"/>
    </source>
</evidence>
<evidence type="ECO:0000256" key="4">
    <source>
        <dbReference type="ARBA" id="ARBA00022559"/>
    </source>
</evidence>
<evidence type="ECO:0000313" key="16">
    <source>
        <dbReference type="Proteomes" id="UP000018542"/>
    </source>
</evidence>
<dbReference type="CDD" id="cd03017">
    <property type="entry name" value="PRX_BCP"/>
    <property type="match status" value="1"/>
</dbReference>
<keyword evidence="6" id="KW-0560">Oxidoreductase</keyword>
<dbReference type="GO" id="GO:0034599">
    <property type="term" value="P:cellular response to oxidative stress"/>
    <property type="evidence" value="ECO:0007669"/>
    <property type="project" value="TreeGrafter"/>
</dbReference>
<organism evidence="15 16">
    <name type="scientific">Hyphomicrobium nitrativorans NL23</name>
    <dbReference type="NCBI Taxonomy" id="1029756"/>
    <lineage>
        <taxon>Bacteria</taxon>
        <taxon>Pseudomonadati</taxon>
        <taxon>Pseudomonadota</taxon>
        <taxon>Alphaproteobacteria</taxon>
        <taxon>Hyphomicrobiales</taxon>
        <taxon>Hyphomicrobiaceae</taxon>
        <taxon>Hyphomicrobium</taxon>
    </lineage>
</organism>
<keyword evidence="4" id="KW-0575">Peroxidase</keyword>
<evidence type="ECO:0000256" key="13">
    <source>
        <dbReference type="PIRSR" id="PIRSR000239-1"/>
    </source>
</evidence>
<keyword evidence="5" id="KW-0049">Antioxidant</keyword>
<dbReference type="PATRIC" id="fig|1029756.8.peg.3169"/>
<dbReference type="AlphaFoldDB" id="V5SHA5"/>
<gene>
    <name evidence="15" type="ORF">W911_15200</name>
</gene>
<dbReference type="GO" id="GO:0008379">
    <property type="term" value="F:thioredoxin peroxidase activity"/>
    <property type="evidence" value="ECO:0007669"/>
    <property type="project" value="TreeGrafter"/>
</dbReference>
<evidence type="ECO:0000256" key="9">
    <source>
        <dbReference type="ARBA" id="ARBA00032824"/>
    </source>
</evidence>
<evidence type="ECO:0000313" key="15">
    <source>
        <dbReference type="EMBL" id="AHB49435.1"/>
    </source>
</evidence>
<keyword evidence="8" id="KW-0676">Redox-active center</keyword>
<dbReference type="Proteomes" id="UP000018542">
    <property type="component" value="Chromosome"/>
</dbReference>
<dbReference type="PROSITE" id="PS51352">
    <property type="entry name" value="THIOREDOXIN_2"/>
    <property type="match status" value="1"/>
</dbReference>
<dbReference type="InterPro" id="IPR050924">
    <property type="entry name" value="Peroxiredoxin_BCP/PrxQ"/>
</dbReference>
<dbReference type="RefSeq" id="WP_023788346.1">
    <property type="nucleotide sequence ID" value="NC_022997.1"/>
</dbReference>
<evidence type="ECO:0000256" key="2">
    <source>
        <dbReference type="ARBA" id="ARBA00011245"/>
    </source>
</evidence>
<dbReference type="InterPro" id="IPR013766">
    <property type="entry name" value="Thioredoxin_domain"/>
</dbReference>
<evidence type="ECO:0000256" key="10">
    <source>
        <dbReference type="ARBA" id="ARBA00038489"/>
    </source>
</evidence>
<keyword evidence="7" id="KW-1015">Disulfide bond</keyword>
<dbReference type="InterPro" id="IPR024706">
    <property type="entry name" value="Peroxiredoxin_AhpC-typ"/>
</dbReference>
<evidence type="ECO:0000256" key="1">
    <source>
        <dbReference type="ARBA" id="ARBA00003330"/>
    </source>
</evidence>
<keyword evidence="16" id="KW-1185">Reference proteome</keyword>
<dbReference type="OrthoDB" id="9812811at2"/>
<dbReference type="EC" id="1.11.1.24" evidence="3"/>
<evidence type="ECO:0000256" key="7">
    <source>
        <dbReference type="ARBA" id="ARBA00023157"/>
    </source>
</evidence>
<feature type="domain" description="Thioredoxin" evidence="14">
    <location>
        <begin position="2"/>
        <end position="155"/>
    </location>
</feature>
<dbReference type="GO" id="GO:0005737">
    <property type="term" value="C:cytoplasm"/>
    <property type="evidence" value="ECO:0007669"/>
    <property type="project" value="TreeGrafter"/>
</dbReference>
<dbReference type="Gene3D" id="3.40.30.10">
    <property type="entry name" value="Glutaredoxin"/>
    <property type="match status" value="1"/>
</dbReference>
<protein>
    <recommendedName>
        <fullName evidence="3">thioredoxin-dependent peroxiredoxin</fullName>
        <ecNumber evidence="3">1.11.1.24</ecNumber>
    </recommendedName>
    <alternativeName>
        <fullName evidence="9">Thioredoxin peroxidase</fullName>
    </alternativeName>
    <alternativeName>
        <fullName evidence="11">Thioredoxin-dependent peroxiredoxin Bcp</fullName>
    </alternativeName>
</protein>
<evidence type="ECO:0000256" key="5">
    <source>
        <dbReference type="ARBA" id="ARBA00022862"/>
    </source>
</evidence>
<dbReference type="FunFam" id="3.40.30.10:FF:000007">
    <property type="entry name" value="Thioredoxin-dependent thiol peroxidase"/>
    <property type="match status" value="1"/>
</dbReference>
<evidence type="ECO:0000256" key="3">
    <source>
        <dbReference type="ARBA" id="ARBA00013017"/>
    </source>
</evidence>
<name>V5SHA5_9HYPH</name>
<evidence type="ECO:0000256" key="8">
    <source>
        <dbReference type="ARBA" id="ARBA00023284"/>
    </source>
</evidence>
<dbReference type="PIRSF" id="PIRSF000239">
    <property type="entry name" value="AHPC"/>
    <property type="match status" value="1"/>
</dbReference>
<comment type="function">
    <text evidence="1">Thiol-specific peroxidase that catalyzes the reduction of hydrogen peroxide and organic hydroperoxides to water and alcohols, respectively. Plays a role in cell protection against oxidative stress by detoxifying peroxides and as sensor of hydrogen peroxide-mediated signaling events.</text>
</comment>
<dbReference type="SUPFAM" id="SSF52833">
    <property type="entry name" value="Thioredoxin-like"/>
    <property type="match status" value="1"/>
</dbReference>
<accession>V5SHA5</accession>
<dbReference type="GO" id="GO:0045454">
    <property type="term" value="P:cell redox homeostasis"/>
    <property type="evidence" value="ECO:0007669"/>
    <property type="project" value="TreeGrafter"/>
</dbReference>
<dbReference type="Pfam" id="PF00578">
    <property type="entry name" value="AhpC-TSA"/>
    <property type="match status" value="1"/>
</dbReference>
<reference evidence="15 16" key="1">
    <citation type="journal article" date="2014" name="Genome Announc.">
        <title>Complete Genome Sequence of Hyphomicrobium nitrativorans Strain NL23, a Denitrifying Bacterium Isolated from Biofilm of a Methanol-Fed Denitrification System Treating Seawater at the Montreal Biodome.</title>
        <authorList>
            <person name="Martineau C."/>
            <person name="Villeneuve C."/>
            <person name="Mauffrey F."/>
            <person name="Villemur R."/>
        </authorList>
    </citation>
    <scope>NUCLEOTIDE SEQUENCE [LARGE SCALE GENOMIC DNA]</scope>
    <source>
        <strain evidence="15">NL23</strain>
    </source>
</reference>
<proteinExistence type="inferred from homology"/>
<comment type="similarity">
    <text evidence="10">Belongs to the peroxiredoxin family. BCP/PrxQ subfamily.</text>
</comment>
<dbReference type="InterPro" id="IPR036249">
    <property type="entry name" value="Thioredoxin-like_sf"/>
</dbReference>
<comment type="subunit">
    <text evidence="2">Monomer.</text>
</comment>
<evidence type="ECO:0000256" key="12">
    <source>
        <dbReference type="ARBA" id="ARBA00049091"/>
    </source>
</evidence>
<comment type="catalytic activity">
    <reaction evidence="12">
        <text>a hydroperoxide + [thioredoxin]-dithiol = an alcohol + [thioredoxin]-disulfide + H2O</text>
        <dbReference type="Rhea" id="RHEA:62620"/>
        <dbReference type="Rhea" id="RHEA-COMP:10698"/>
        <dbReference type="Rhea" id="RHEA-COMP:10700"/>
        <dbReference type="ChEBI" id="CHEBI:15377"/>
        <dbReference type="ChEBI" id="CHEBI:29950"/>
        <dbReference type="ChEBI" id="CHEBI:30879"/>
        <dbReference type="ChEBI" id="CHEBI:35924"/>
        <dbReference type="ChEBI" id="CHEBI:50058"/>
        <dbReference type="EC" id="1.11.1.24"/>
    </reaction>
</comment>
<evidence type="ECO:0000256" key="6">
    <source>
        <dbReference type="ARBA" id="ARBA00023002"/>
    </source>
</evidence>
<dbReference type="EMBL" id="CP006912">
    <property type="protein sequence ID" value="AHB49435.1"/>
    <property type="molecule type" value="Genomic_DNA"/>
</dbReference>
<feature type="active site" description="Cysteine sulfenic acid (-SOH) intermediate; for peroxidase activity" evidence="13">
    <location>
        <position position="44"/>
    </location>
</feature>
<dbReference type="STRING" id="1029756.W911_15200"/>
<dbReference type="KEGG" id="hni:W911_15200"/>